<evidence type="ECO:0000256" key="1">
    <source>
        <dbReference type="ARBA" id="ARBA00007905"/>
    </source>
</evidence>
<dbReference type="CDD" id="cd19120">
    <property type="entry name" value="AKR_AKR3C2-3"/>
    <property type="match status" value="1"/>
</dbReference>
<dbReference type="FunFam" id="3.20.20.100:FF:000002">
    <property type="entry name" value="2,5-diketo-D-gluconic acid reductase A"/>
    <property type="match status" value="1"/>
</dbReference>
<accession>A0A4Z1FMW0</accession>
<evidence type="ECO:0000313" key="8">
    <source>
        <dbReference type="EMBL" id="TGO25875.1"/>
    </source>
</evidence>
<feature type="site" description="Lowers pKa of active site Tyr" evidence="6">
    <location>
        <position position="84"/>
    </location>
</feature>
<reference evidence="8 9" key="1">
    <citation type="submission" date="2017-12" db="EMBL/GenBank/DDBJ databases">
        <title>Comparative genomics of Botrytis spp.</title>
        <authorList>
            <person name="Valero-Jimenez C.A."/>
            <person name="Tapia P."/>
            <person name="Veloso J."/>
            <person name="Silva-Moreno E."/>
            <person name="Staats M."/>
            <person name="Valdes J.H."/>
            <person name="Van Kan J.A.L."/>
        </authorList>
    </citation>
    <scope>NUCLEOTIDE SEQUENCE [LARGE SCALE GENOMIC DNA]</scope>
    <source>
        <strain evidence="8 9">Bp0003</strain>
    </source>
</reference>
<comment type="caution">
    <text evidence="8">The sequence shown here is derived from an EMBL/GenBank/DDBJ whole genome shotgun (WGS) entry which is preliminary data.</text>
</comment>
<dbReference type="GO" id="GO:0016616">
    <property type="term" value="F:oxidoreductase activity, acting on the CH-OH group of donors, NAD or NADP as acceptor"/>
    <property type="evidence" value="ECO:0007669"/>
    <property type="project" value="UniProtKB-ARBA"/>
</dbReference>
<evidence type="ECO:0000259" key="7">
    <source>
        <dbReference type="Pfam" id="PF00248"/>
    </source>
</evidence>
<gene>
    <name evidence="8" type="ORF">BPAE_0071g00470</name>
</gene>
<dbReference type="AlphaFoldDB" id="A0A4Z1FMW0"/>
<keyword evidence="3" id="KW-0560">Oxidoreductase</keyword>
<comment type="similarity">
    <text evidence="1">Belongs to the aldo/keto reductase family.</text>
</comment>
<evidence type="ECO:0000256" key="6">
    <source>
        <dbReference type="PIRSR" id="PIRSR000097-3"/>
    </source>
</evidence>
<keyword evidence="9" id="KW-1185">Reference proteome</keyword>
<name>A0A4Z1FMW0_9HELO</name>
<dbReference type="SUPFAM" id="SSF51430">
    <property type="entry name" value="NAD(P)-linked oxidoreductase"/>
    <property type="match status" value="1"/>
</dbReference>
<dbReference type="InterPro" id="IPR036812">
    <property type="entry name" value="NAD(P)_OxRdtase_dom_sf"/>
</dbReference>
<evidence type="ECO:0000256" key="2">
    <source>
        <dbReference type="ARBA" id="ARBA00022857"/>
    </source>
</evidence>
<dbReference type="InterPro" id="IPR044494">
    <property type="entry name" value="AKR3C2/3"/>
</dbReference>
<keyword evidence="2" id="KW-0521">NADP</keyword>
<evidence type="ECO:0000256" key="3">
    <source>
        <dbReference type="ARBA" id="ARBA00023002"/>
    </source>
</evidence>
<evidence type="ECO:0000313" key="9">
    <source>
        <dbReference type="Proteomes" id="UP000297910"/>
    </source>
</evidence>
<dbReference type="EMBL" id="PQXI01000071">
    <property type="protein sequence ID" value="TGO25875.1"/>
    <property type="molecule type" value="Genomic_DNA"/>
</dbReference>
<dbReference type="PIRSF" id="PIRSF000097">
    <property type="entry name" value="AKR"/>
    <property type="match status" value="1"/>
</dbReference>
<feature type="domain" description="NADP-dependent oxidoreductase" evidence="7">
    <location>
        <begin position="17"/>
        <end position="272"/>
    </location>
</feature>
<dbReference type="Pfam" id="PF00248">
    <property type="entry name" value="Aldo_ket_red"/>
    <property type="match status" value="1"/>
</dbReference>
<feature type="binding site" evidence="5">
    <location>
        <position position="114"/>
    </location>
    <ligand>
        <name>substrate</name>
    </ligand>
</feature>
<sequence length="292" mass="33113">MKFPSLPLKDGNFIPLIGFGTGTAWYKEDPENPFNRDLVDILKAAIERGFRHIDTSDAYDTEEEVCVAIKECGIPREEIFVTTKVFESLYDIPTSIQNSLTKLQLDYVDLYLLHPPYLAKKSSDLQQIWLSMEQVKASGKAKSIGVSNHQRPHIEEILKVATIIPALNQLEFHPYLQRAHDYLPWMREHGIEVASFNGLTPITKARSGPLDNILAEIAAQHQVPENAVLISWQIAQNVVVTTTTTKVGRLEDYAAAVRLKLSREEQEKITQVGLTHHFRAWAPDRFDPNDRS</sequence>
<dbReference type="PANTHER" id="PTHR43827:SF3">
    <property type="entry name" value="NADP-DEPENDENT OXIDOREDUCTASE DOMAIN-CONTAINING PROTEIN"/>
    <property type="match status" value="1"/>
</dbReference>
<feature type="active site" description="Proton donor" evidence="4">
    <location>
        <position position="59"/>
    </location>
</feature>
<protein>
    <recommendedName>
        <fullName evidence="7">NADP-dependent oxidoreductase domain-containing protein</fullName>
    </recommendedName>
</protein>
<dbReference type="PANTHER" id="PTHR43827">
    <property type="entry name" value="2,5-DIKETO-D-GLUCONIC ACID REDUCTASE"/>
    <property type="match status" value="1"/>
</dbReference>
<proteinExistence type="inferred from homology"/>
<dbReference type="GO" id="GO:0016652">
    <property type="term" value="F:oxidoreductase activity, acting on NAD(P)H as acceptor"/>
    <property type="evidence" value="ECO:0007669"/>
    <property type="project" value="InterPro"/>
</dbReference>
<dbReference type="PRINTS" id="PR00069">
    <property type="entry name" value="ALDKETRDTASE"/>
</dbReference>
<organism evidence="8 9">
    <name type="scientific">Botrytis paeoniae</name>
    <dbReference type="NCBI Taxonomy" id="278948"/>
    <lineage>
        <taxon>Eukaryota</taxon>
        <taxon>Fungi</taxon>
        <taxon>Dikarya</taxon>
        <taxon>Ascomycota</taxon>
        <taxon>Pezizomycotina</taxon>
        <taxon>Leotiomycetes</taxon>
        <taxon>Helotiales</taxon>
        <taxon>Sclerotiniaceae</taxon>
        <taxon>Botrytis</taxon>
    </lineage>
</organism>
<dbReference type="Proteomes" id="UP000297910">
    <property type="component" value="Unassembled WGS sequence"/>
</dbReference>
<evidence type="ECO:0000256" key="4">
    <source>
        <dbReference type="PIRSR" id="PIRSR000097-1"/>
    </source>
</evidence>
<evidence type="ECO:0000256" key="5">
    <source>
        <dbReference type="PIRSR" id="PIRSR000097-2"/>
    </source>
</evidence>
<dbReference type="InterPro" id="IPR020471">
    <property type="entry name" value="AKR"/>
</dbReference>
<dbReference type="InterPro" id="IPR023210">
    <property type="entry name" value="NADP_OxRdtase_dom"/>
</dbReference>
<dbReference type="Gene3D" id="3.20.20.100">
    <property type="entry name" value="NADP-dependent oxidoreductase domain"/>
    <property type="match status" value="1"/>
</dbReference>